<reference evidence="1" key="1">
    <citation type="submission" date="2021-01" db="EMBL/GenBank/DDBJ databases">
        <authorList>
            <consortium name="Genoscope - CEA"/>
            <person name="William W."/>
        </authorList>
    </citation>
    <scope>NUCLEOTIDE SEQUENCE</scope>
</reference>
<protein>
    <submittedName>
        <fullName evidence="1">Uncharacterized protein</fullName>
    </submittedName>
</protein>
<dbReference type="EMBL" id="CAJJDN010000143">
    <property type="protein sequence ID" value="CAD8123143.1"/>
    <property type="molecule type" value="Genomic_DNA"/>
</dbReference>
<organism evidence="1 2">
    <name type="scientific">Paramecium sonneborni</name>
    <dbReference type="NCBI Taxonomy" id="65129"/>
    <lineage>
        <taxon>Eukaryota</taxon>
        <taxon>Sar</taxon>
        <taxon>Alveolata</taxon>
        <taxon>Ciliophora</taxon>
        <taxon>Intramacronucleata</taxon>
        <taxon>Oligohymenophorea</taxon>
        <taxon>Peniculida</taxon>
        <taxon>Parameciidae</taxon>
        <taxon>Paramecium</taxon>
    </lineage>
</organism>
<dbReference type="AlphaFoldDB" id="A0A8S1R6W7"/>
<accession>A0A8S1R6W7</accession>
<comment type="caution">
    <text evidence="1">The sequence shown here is derived from an EMBL/GenBank/DDBJ whole genome shotgun (WGS) entry which is preliminary data.</text>
</comment>
<evidence type="ECO:0000313" key="2">
    <source>
        <dbReference type="Proteomes" id="UP000692954"/>
    </source>
</evidence>
<proteinExistence type="predicted"/>
<gene>
    <name evidence="1" type="ORF">PSON_ATCC_30995.1.T1430023</name>
</gene>
<sequence length="236" mass="27318">MQIISYYWKFLYYRWNQLYSSRTLQGYTEAGCYLGTDGTCILSFPIGQNTGNKRYRFKLCEVIDKGVNIFVCGGVILGKVCVSNTKNCILKQLVQYTKFQKHTMEKDQKEQIKFNIHFCLILPPIYSVELAKNAYNVKMQIKIDLVLGGKTFSILLKNVIIRQQQKSVITLKSTSLSIKLGDKKVPIILKNKLLIRSKINQESSQIYSVVCLHIQKVYIRCKYQLAGHELIRQKLE</sequence>
<evidence type="ECO:0000313" key="1">
    <source>
        <dbReference type="EMBL" id="CAD8123143.1"/>
    </source>
</evidence>
<dbReference type="Proteomes" id="UP000692954">
    <property type="component" value="Unassembled WGS sequence"/>
</dbReference>
<keyword evidence="2" id="KW-1185">Reference proteome</keyword>
<name>A0A8S1R6W7_9CILI</name>